<dbReference type="EMBL" id="CP002545">
    <property type="protein sequence ID" value="ADY51144.1"/>
    <property type="molecule type" value="Genomic_DNA"/>
</dbReference>
<dbReference type="KEGG" id="psn:Pedsa_0565"/>
<keyword evidence="2" id="KW-1185">Reference proteome</keyword>
<gene>
    <name evidence="1" type="ordered locus">Pedsa_0565</name>
</gene>
<evidence type="ECO:0000313" key="2">
    <source>
        <dbReference type="Proteomes" id="UP000000310"/>
    </source>
</evidence>
<reference evidence="1 2" key="1">
    <citation type="journal article" date="2011" name="Stand. Genomic Sci.">
        <title>Complete genome sequence of the gliding, heparinolytic Pedobacter saltans type strain (113).</title>
        <authorList>
            <person name="Liolios K."/>
            <person name="Sikorski J."/>
            <person name="Lu M."/>
            <person name="Nolan M."/>
            <person name="Lapidus A."/>
            <person name="Lucas S."/>
            <person name="Hammon N."/>
            <person name="Deshpande S."/>
            <person name="Cheng J.F."/>
            <person name="Tapia R."/>
            <person name="Han C."/>
            <person name="Goodwin L."/>
            <person name="Pitluck S."/>
            <person name="Huntemann M."/>
            <person name="Ivanova N."/>
            <person name="Pagani I."/>
            <person name="Mavromatis K."/>
            <person name="Ovchinikova G."/>
            <person name="Pati A."/>
            <person name="Chen A."/>
            <person name="Palaniappan K."/>
            <person name="Land M."/>
            <person name="Hauser L."/>
            <person name="Brambilla E.M."/>
            <person name="Kotsyurbenko O."/>
            <person name="Rohde M."/>
            <person name="Tindall B.J."/>
            <person name="Abt B."/>
            <person name="Goker M."/>
            <person name="Detter J.C."/>
            <person name="Woyke T."/>
            <person name="Bristow J."/>
            <person name="Eisen J.A."/>
            <person name="Markowitz V."/>
            <person name="Hugenholtz P."/>
            <person name="Klenk H.P."/>
            <person name="Kyrpides N.C."/>
        </authorList>
    </citation>
    <scope>NUCLEOTIDE SEQUENCE [LARGE SCALE GENOMIC DNA]</scope>
    <source>
        <strain evidence="2">ATCC 51119 / DSM 12145 / JCM 21818 / LMG 10337 / NBRC 100064 / NCIMB 13643</strain>
    </source>
</reference>
<evidence type="ECO:0000313" key="1">
    <source>
        <dbReference type="EMBL" id="ADY51144.1"/>
    </source>
</evidence>
<reference evidence="2" key="2">
    <citation type="submission" date="2011-02" db="EMBL/GenBank/DDBJ databases">
        <title>The complete genome of Pedobacter saltans DSM 12145.</title>
        <authorList>
            <consortium name="US DOE Joint Genome Institute (JGI-PGF)"/>
            <person name="Lucas S."/>
            <person name="Copeland A."/>
            <person name="Lapidus A."/>
            <person name="Bruce D."/>
            <person name="Goodwin L."/>
            <person name="Pitluck S."/>
            <person name="Kyrpides N."/>
            <person name="Mavromatis K."/>
            <person name="Pagani I."/>
            <person name="Ivanova N."/>
            <person name="Ovchinnikova G."/>
            <person name="Lu M."/>
            <person name="Detter J.C."/>
            <person name="Han C."/>
            <person name="Land M."/>
            <person name="Hauser L."/>
            <person name="Markowitz V."/>
            <person name="Cheng J.-F."/>
            <person name="Hugenholtz P."/>
            <person name="Woyke T."/>
            <person name="Wu D."/>
            <person name="Tindall B."/>
            <person name="Pomrenke H.G."/>
            <person name="Brambilla E."/>
            <person name="Klenk H.-P."/>
            <person name="Eisen J.A."/>
        </authorList>
    </citation>
    <scope>NUCLEOTIDE SEQUENCE [LARGE SCALE GENOMIC DNA]</scope>
    <source>
        <strain evidence="2">ATCC 51119 / DSM 12145 / JCM 21818 / LMG 10337 / NBRC 100064 / NCIMB 13643</strain>
    </source>
</reference>
<proteinExistence type="predicted"/>
<sequence length="180" mass="19574">MKINMKTPFLGAIILAFVSLSSCDKVKDAIQADINYTAAKTTFTIGKINQTDVGVERVFAGSGDLSPLDLSQYSGIKSIRLKSIKVKLTNADDNSNFKSLKKIQLKIKSSGKNDVVLAEYTNSSDNRLDEISIPVTSGDVDLKSFLTSKFSYELKGEAKSTTAKDLTAEVIAEYTLKFGL</sequence>
<protein>
    <submittedName>
        <fullName evidence="1">Uncharacterized protein</fullName>
    </submittedName>
</protein>
<name>F0S7B9_PSESL</name>
<accession>F0S7B9</accession>
<dbReference type="AlphaFoldDB" id="F0S7B9"/>
<dbReference type="PROSITE" id="PS51257">
    <property type="entry name" value="PROKAR_LIPOPROTEIN"/>
    <property type="match status" value="1"/>
</dbReference>
<organism evidence="1 2">
    <name type="scientific">Pseudopedobacter saltans (strain ATCC 51119 / DSM 12145 / JCM 21818 / CCUG 39354 / LMG 10337 / NBRC 100064 / NCIMB 13643)</name>
    <name type="common">Pedobacter saltans</name>
    <dbReference type="NCBI Taxonomy" id="762903"/>
    <lineage>
        <taxon>Bacteria</taxon>
        <taxon>Pseudomonadati</taxon>
        <taxon>Bacteroidota</taxon>
        <taxon>Sphingobacteriia</taxon>
        <taxon>Sphingobacteriales</taxon>
        <taxon>Sphingobacteriaceae</taxon>
        <taxon>Pseudopedobacter</taxon>
    </lineage>
</organism>
<dbReference type="Proteomes" id="UP000000310">
    <property type="component" value="Chromosome"/>
</dbReference>
<dbReference type="HOGENOM" id="CLU_1495002_0_0_10"/>
<dbReference type="RefSeq" id="WP_013631647.1">
    <property type="nucleotide sequence ID" value="NC_015177.1"/>
</dbReference>
<dbReference type="OrthoDB" id="670533at2"/>